<evidence type="ECO:0000313" key="1">
    <source>
        <dbReference type="EMBL" id="DAF59468.1"/>
    </source>
</evidence>
<name>A0A8S5T7Z6_9CAUD</name>
<sequence>MKEKHKEAYLIRRGAVVTFPIVKLSPIRLQGRINRVRVEIEGTDGKMYLVDPSDVLLVNVKDGGLILNANC</sequence>
<protein>
    <submittedName>
        <fullName evidence="1">Uncharacterized protein</fullName>
    </submittedName>
</protein>
<accession>A0A8S5T7Z6</accession>
<dbReference type="EMBL" id="BK032770">
    <property type="protein sequence ID" value="DAF59468.1"/>
    <property type="molecule type" value="Genomic_DNA"/>
</dbReference>
<reference evidence="1" key="1">
    <citation type="journal article" date="2021" name="Proc. Natl. Acad. Sci. U.S.A.">
        <title>A Catalog of Tens of Thousands of Viruses from Human Metagenomes Reveals Hidden Associations with Chronic Diseases.</title>
        <authorList>
            <person name="Tisza M.J."/>
            <person name="Buck C.B."/>
        </authorList>
    </citation>
    <scope>NUCLEOTIDE SEQUENCE</scope>
    <source>
        <strain evidence="1">CtIZM3</strain>
    </source>
</reference>
<proteinExistence type="predicted"/>
<organism evidence="1">
    <name type="scientific">Caudovirales sp. ctIZM3</name>
    <dbReference type="NCBI Taxonomy" id="2827633"/>
    <lineage>
        <taxon>Viruses</taxon>
        <taxon>Duplodnaviria</taxon>
        <taxon>Heunggongvirae</taxon>
        <taxon>Uroviricota</taxon>
        <taxon>Caudoviricetes</taxon>
    </lineage>
</organism>